<proteinExistence type="inferred from homology"/>
<sequence>MSANENSNLSDVIQELQLADEIIKEGIADTMDMYGGNRSVGQIYAILYMNGGPMTLDELRDETGMSKGSMSLGVRKLLDDKIIHKVFKRGERKDLYQAEADFFQFFSSFFTKRWQREVSVNVHAVKQAQPKYQKILDHPDSTEQERSEAERKLNKITDSLKYYEFLDVMVDEFQSGDFIHYINEKYNITNEK</sequence>
<evidence type="ECO:0000313" key="6">
    <source>
        <dbReference type="Proteomes" id="UP000318521"/>
    </source>
</evidence>
<evidence type="ECO:0000256" key="2">
    <source>
        <dbReference type="ARBA" id="ARBA00023125"/>
    </source>
</evidence>
<dbReference type="InterPro" id="IPR036390">
    <property type="entry name" value="WH_DNA-bd_sf"/>
</dbReference>
<keyword evidence="2 4" id="KW-0238">DNA-binding</keyword>
<comment type="caution">
    <text evidence="5">The sequence shown here is derived from an EMBL/GenBank/DDBJ whole genome shotgun (WGS) entry which is preliminary data.</text>
</comment>
<dbReference type="EMBL" id="VLXZ01000022">
    <property type="protein sequence ID" value="TSB44674.1"/>
    <property type="molecule type" value="Genomic_DNA"/>
</dbReference>
<evidence type="ECO:0000256" key="4">
    <source>
        <dbReference type="PIRNR" id="PIRNR006707"/>
    </source>
</evidence>
<dbReference type="Proteomes" id="UP000318521">
    <property type="component" value="Unassembled WGS sequence"/>
</dbReference>
<dbReference type="InterPro" id="IPR036388">
    <property type="entry name" value="WH-like_DNA-bd_sf"/>
</dbReference>
<dbReference type="PIRSF" id="PIRSF006707">
    <property type="entry name" value="MJ1563"/>
    <property type="match status" value="1"/>
</dbReference>
<dbReference type="OrthoDB" id="9800374at2"/>
<keyword evidence="3 4" id="KW-0804">Transcription</keyword>
<evidence type="ECO:0000313" key="5">
    <source>
        <dbReference type="EMBL" id="TSB44674.1"/>
    </source>
</evidence>
<keyword evidence="6" id="KW-1185">Reference proteome</keyword>
<evidence type="ECO:0000256" key="1">
    <source>
        <dbReference type="ARBA" id="ARBA00023015"/>
    </source>
</evidence>
<dbReference type="RefSeq" id="WP_143850670.1">
    <property type="nucleotide sequence ID" value="NZ_VLXZ01000022.1"/>
</dbReference>
<name>A0A553ZT65_9BACI</name>
<dbReference type="InterPro" id="IPR026282">
    <property type="entry name" value="MJ1563"/>
</dbReference>
<dbReference type="Gene3D" id="1.10.10.10">
    <property type="entry name" value="Winged helix-like DNA-binding domain superfamily/Winged helix DNA-binding domain"/>
    <property type="match status" value="1"/>
</dbReference>
<dbReference type="SUPFAM" id="SSF46785">
    <property type="entry name" value="Winged helix' DNA-binding domain"/>
    <property type="match status" value="1"/>
</dbReference>
<dbReference type="PANTHER" id="PTHR38465:SF1">
    <property type="entry name" value="HTH-TYPE TRANSCRIPTIONAL REGULATOR MJ1563-RELATED"/>
    <property type="match status" value="1"/>
</dbReference>
<organism evidence="5 6">
    <name type="scientific">Alkalicoccobacillus porphyridii</name>
    <dbReference type="NCBI Taxonomy" id="2597270"/>
    <lineage>
        <taxon>Bacteria</taxon>
        <taxon>Bacillati</taxon>
        <taxon>Bacillota</taxon>
        <taxon>Bacilli</taxon>
        <taxon>Bacillales</taxon>
        <taxon>Bacillaceae</taxon>
        <taxon>Alkalicoccobacillus</taxon>
    </lineage>
</organism>
<protein>
    <recommendedName>
        <fullName evidence="4">HTH-type transcriptional regulator</fullName>
    </recommendedName>
</protein>
<dbReference type="GO" id="GO:0003677">
    <property type="term" value="F:DNA binding"/>
    <property type="evidence" value="ECO:0007669"/>
    <property type="project" value="UniProtKB-UniRule"/>
</dbReference>
<comment type="similarity">
    <text evidence="4">Belongs to the GbsR family.</text>
</comment>
<gene>
    <name evidence="5" type="ORF">FN960_20165</name>
</gene>
<accession>A0A553ZT65</accession>
<evidence type="ECO:0000256" key="3">
    <source>
        <dbReference type="ARBA" id="ARBA00023163"/>
    </source>
</evidence>
<reference evidence="5 6" key="1">
    <citation type="submission" date="2019-07" db="EMBL/GenBank/DDBJ databases">
        <authorList>
            <person name="Park Y.J."/>
            <person name="Jeong S.E."/>
            <person name="Jung H.S."/>
        </authorList>
    </citation>
    <scope>NUCLEOTIDE SEQUENCE [LARGE SCALE GENOMIC DNA]</scope>
    <source>
        <strain evidence="6">P16(2019)</strain>
    </source>
</reference>
<dbReference type="InterPro" id="IPR052362">
    <property type="entry name" value="HTH-GbsR_regulator"/>
</dbReference>
<dbReference type="AlphaFoldDB" id="A0A553ZT65"/>
<dbReference type="PANTHER" id="PTHR38465">
    <property type="entry name" value="HTH-TYPE TRANSCRIPTIONAL REGULATOR MJ1563-RELATED"/>
    <property type="match status" value="1"/>
</dbReference>
<keyword evidence="1 4" id="KW-0805">Transcription regulation</keyword>